<organism evidence="3 4">
    <name type="scientific">Leifsonia poae</name>
    <dbReference type="NCBI Taxonomy" id="110933"/>
    <lineage>
        <taxon>Bacteria</taxon>
        <taxon>Bacillati</taxon>
        <taxon>Actinomycetota</taxon>
        <taxon>Actinomycetes</taxon>
        <taxon>Micrococcales</taxon>
        <taxon>Microbacteriaceae</taxon>
        <taxon>Leifsonia</taxon>
    </lineage>
</organism>
<gene>
    <name evidence="3" type="ORF">GCM10017584_21780</name>
</gene>
<dbReference type="Pfam" id="PF04167">
    <property type="entry name" value="DUF402"/>
    <property type="match status" value="1"/>
</dbReference>
<evidence type="ECO:0000256" key="1">
    <source>
        <dbReference type="ARBA" id="ARBA00022801"/>
    </source>
</evidence>
<evidence type="ECO:0000313" key="4">
    <source>
        <dbReference type="Proteomes" id="UP001142372"/>
    </source>
</evidence>
<reference evidence="3" key="1">
    <citation type="journal article" date="2014" name="Int. J. Syst. Evol. Microbiol.">
        <title>Complete genome sequence of Corynebacterium casei LMG S-19264T (=DSM 44701T), isolated from a smear-ripened cheese.</title>
        <authorList>
            <consortium name="US DOE Joint Genome Institute (JGI-PGF)"/>
            <person name="Walter F."/>
            <person name="Albersmeier A."/>
            <person name="Kalinowski J."/>
            <person name="Ruckert C."/>
        </authorList>
    </citation>
    <scope>NUCLEOTIDE SEQUENCE</scope>
    <source>
        <strain evidence="3">VKM Ac-1401</strain>
    </source>
</reference>
<sequence length="203" mass="22621">MPQLDPPSTLLRWISDGRISSAYEHYVLEDSERCIALWQPAGTIGRVATGERGGPRGRNMVPGGWDGGYVEHTWTGDGVLRVYVPGQPWSTWRWLTADGWTTHAYVNLEAPWTRTRLGFDTADWILDVIAEPDGSYSLKDEDELEWAQASGKFSAEHVSAVEAAQRDAIAAIEAHAFPFDADWDAWSPLPEQPLAIADGWDLR</sequence>
<reference evidence="3" key="2">
    <citation type="submission" date="2023-01" db="EMBL/GenBank/DDBJ databases">
        <authorList>
            <person name="Sun Q."/>
            <person name="Evtushenko L."/>
        </authorList>
    </citation>
    <scope>NUCLEOTIDE SEQUENCE</scope>
    <source>
        <strain evidence="3">VKM Ac-1401</strain>
    </source>
</reference>
<keyword evidence="1" id="KW-0378">Hydrolase</keyword>
<dbReference type="GO" id="GO:0016787">
    <property type="term" value="F:hydrolase activity"/>
    <property type="evidence" value="ECO:0007669"/>
    <property type="project" value="UniProtKB-KW"/>
</dbReference>
<dbReference type="InterPro" id="IPR035930">
    <property type="entry name" value="FomD-like_sf"/>
</dbReference>
<keyword evidence="4" id="KW-1185">Reference proteome</keyword>
<feature type="domain" description="DUF402" evidence="2">
    <location>
        <begin position="62"/>
        <end position="177"/>
    </location>
</feature>
<dbReference type="AlphaFoldDB" id="A0A9W6M0F5"/>
<protein>
    <recommendedName>
        <fullName evidence="2">DUF402 domain-containing protein</fullName>
    </recommendedName>
</protein>
<evidence type="ECO:0000259" key="2">
    <source>
        <dbReference type="Pfam" id="PF04167"/>
    </source>
</evidence>
<comment type="caution">
    <text evidence="3">The sequence shown here is derived from an EMBL/GenBank/DDBJ whole genome shotgun (WGS) entry which is preliminary data.</text>
</comment>
<proteinExistence type="predicted"/>
<dbReference type="InterPro" id="IPR007295">
    <property type="entry name" value="DUF402"/>
</dbReference>
<dbReference type="PANTHER" id="PTHR39159">
    <property type="match status" value="1"/>
</dbReference>
<dbReference type="Proteomes" id="UP001142372">
    <property type="component" value="Unassembled WGS sequence"/>
</dbReference>
<accession>A0A9W6M0F5</accession>
<dbReference type="Gene3D" id="2.40.380.10">
    <property type="entry name" value="FomD-like"/>
    <property type="match status" value="1"/>
</dbReference>
<evidence type="ECO:0000313" key="3">
    <source>
        <dbReference type="EMBL" id="GLJ76604.1"/>
    </source>
</evidence>
<name>A0A9W6M0F5_9MICO</name>
<dbReference type="InterPro" id="IPR050212">
    <property type="entry name" value="Ntdp-like"/>
</dbReference>
<dbReference type="EMBL" id="BSEN01000010">
    <property type="protein sequence ID" value="GLJ76604.1"/>
    <property type="molecule type" value="Genomic_DNA"/>
</dbReference>
<dbReference type="SUPFAM" id="SSF159234">
    <property type="entry name" value="FomD-like"/>
    <property type="match status" value="1"/>
</dbReference>
<dbReference type="PANTHER" id="PTHR39159:SF1">
    <property type="entry name" value="UPF0374 PROTEIN YGAC"/>
    <property type="match status" value="1"/>
</dbReference>
<dbReference type="RefSeq" id="WP_271177267.1">
    <property type="nucleotide sequence ID" value="NZ_BAAAJO010000008.1"/>
</dbReference>